<protein>
    <recommendedName>
        <fullName evidence="3">IclR-ED domain-containing protein</fullName>
    </recommendedName>
</protein>
<dbReference type="EMBL" id="BPQP01000036">
    <property type="protein sequence ID" value="GJD95404.1"/>
    <property type="molecule type" value="Genomic_DNA"/>
</dbReference>
<evidence type="ECO:0008006" key="3">
    <source>
        <dbReference type="Google" id="ProtNLM"/>
    </source>
</evidence>
<accession>A0ABQ4RYW2</accession>
<comment type="caution">
    <text evidence="1">The sequence shown here is derived from an EMBL/GenBank/DDBJ whole genome shotgun (WGS) entry which is preliminary data.</text>
</comment>
<evidence type="ECO:0000313" key="2">
    <source>
        <dbReference type="Proteomes" id="UP001055125"/>
    </source>
</evidence>
<sequence length="125" mass="13611">MDDAFKPHAIIITERSVPSPIWVAGIIGVDKLKRIDLDVTQPEVTFLDQAVTELRERLERWNIGSNGSGQLPAFGKPTGLCINFASDRATIFDLKGNVTKHLSRSMTFGTAITATTKGSVVLSLK</sequence>
<keyword evidence="2" id="KW-1185">Reference proteome</keyword>
<evidence type="ECO:0000313" key="1">
    <source>
        <dbReference type="EMBL" id="GJD95404.1"/>
    </source>
</evidence>
<organism evidence="1 2">
    <name type="scientific">Methylobacterium iners</name>
    <dbReference type="NCBI Taxonomy" id="418707"/>
    <lineage>
        <taxon>Bacteria</taxon>
        <taxon>Pseudomonadati</taxon>
        <taxon>Pseudomonadota</taxon>
        <taxon>Alphaproteobacteria</taxon>
        <taxon>Hyphomicrobiales</taxon>
        <taxon>Methylobacteriaceae</taxon>
        <taxon>Methylobacterium</taxon>
    </lineage>
</organism>
<dbReference type="RefSeq" id="WP_238244544.1">
    <property type="nucleotide sequence ID" value="NZ_BPQP01000036.1"/>
</dbReference>
<proteinExistence type="predicted"/>
<reference evidence="1" key="2">
    <citation type="submission" date="2021-08" db="EMBL/GenBank/DDBJ databases">
        <authorList>
            <person name="Tani A."/>
            <person name="Ola A."/>
            <person name="Ogura Y."/>
            <person name="Katsura K."/>
            <person name="Hayashi T."/>
        </authorList>
    </citation>
    <scope>NUCLEOTIDE SEQUENCE</scope>
    <source>
        <strain evidence="1">DSM 19015</strain>
    </source>
</reference>
<name>A0ABQ4RYW2_9HYPH</name>
<dbReference type="Proteomes" id="UP001055125">
    <property type="component" value="Unassembled WGS sequence"/>
</dbReference>
<reference evidence="1" key="1">
    <citation type="journal article" date="2021" name="Front. Microbiol.">
        <title>Comprehensive Comparative Genomics and Phenotyping of Methylobacterium Species.</title>
        <authorList>
            <person name="Alessa O."/>
            <person name="Ogura Y."/>
            <person name="Fujitani Y."/>
            <person name="Takami H."/>
            <person name="Hayashi T."/>
            <person name="Sahin N."/>
            <person name="Tani A."/>
        </authorList>
    </citation>
    <scope>NUCLEOTIDE SEQUENCE</scope>
    <source>
        <strain evidence="1">DSM 19015</strain>
    </source>
</reference>
<gene>
    <name evidence="1" type="ORF">OCOJLMKI_2616</name>
</gene>